<evidence type="ECO:0000256" key="2">
    <source>
        <dbReference type="ARBA" id="ARBA00022553"/>
    </source>
</evidence>
<organism evidence="4 5">
    <name type="scientific">Talaromyces atroroseus</name>
    <dbReference type="NCBI Taxonomy" id="1441469"/>
    <lineage>
        <taxon>Eukaryota</taxon>
        <taxon>Fungi</taxon>
        <taxon>Dikarya</taxon>
        <taxon>Ascomycota</taxon>
        <taxon>Pezizomycotina</taxon>
        <taxon>Eurotiomycetes</taxon>
        <taxon>Eurotiomycetidae</taxon>
        <taxon>Eurotiales</taxon>
        <taxon>Trichocomaceae</taxon>
        <taxon>Talaromyces</taxon>
        <taxon>Talaromyces sect. Trachyspermi</taxon>
    </lineage>
</organism>
<dbReference type="SUPFAM" id="SSF56801">
    <property type="entry name" value="Acetyl-CoA synthetase-like"/>
    <property type="match status" value="1"/>
</dbReference>
<dbReference type="PANTHER" id="PTHR43439">
    <property type="entry name" value="PHENYLACETATE-COENZYME A LIGASE"/>
    <property type="match status" value="1"/>
</dbReference>
<dbReference type="InterPro" id="IPR042099">
    <property type="entry name" value="ANL_N_sf"/>
</dbReference>
<keyword evidence="5" id="KW-1185">Reference proteome</keyword>
<dbReference type="InterPro" id="IPR036291">
    <property type="entry name" value="NAD(P)-bd_dom_sf"/>
</dbReference>
<keyword evidence="2" id="KW-0597">Phosphoprotein</keyword>
<dbReference type="InterPro" id="IPR051414">
    <property type="entry name" value="Adenylate-forming_Reductase"/>
</dbReference>
<dbReference type="InterPro" id="IPR000873">
    <property type="entry name" value="AMP-dep_synth/lig_dom"/>
</dbReference>
<gene>
    <name evidence="4" type="ORF">UA08_07502</name>
</gene>
<dbReference type="PANTHER" id="PTHR43439:SF2">
    <property type="entry name" value="ENZYME, PUTATIVE (JCVI)-RELATED"/>
    <property type="match status" value="1"/>
</dbReference>
<dbReference type="Pfam" id="PF23562">
    <property type="entry name" value="AMP-binding_C_3"/>
    <property type="match status" value="1"/>
</dbReference>
<dbReference type="GeneID" id="31007258"/>
<dbReference type="SUPFAM" id="SSF47336">
    <property type="entry name" value="ACP-like"/>
    <property type="match status" value="1"/>
</dbReference>
<sequence>MPNSRTDAAKRSLLPTIIDQLARDEPNSLWGEYPRSRTTLSDGYEELTYKQFANAVNGVAHQIEKQLGRRDTREPLAYLAANDPRCSIALIAAMKVGCNLFLLSERNSIAANLKLLEDTGCSVLLMTDQTFAPVQSLLSQTTLEVVELLPLRHLLHEQHSDYVFTNQLADMRTETAFTVHTSGSTGFPKPVRISYEYMSRMIQNMGLEAPPRHEMFSNITGNNRNILLLPLGHNAGIYFGVLNAFFNNTTVILPMPGVPPNGELLLEMLRYRQADWAAMAPLTLEEISKNATLLNGISKRLKMVVYSGGSLPKVFGDVIASKIKLTTQIGSSECGPIPTMYRNDYDFERDWNYLQINPSVGAKFDPLPGDVFELIWERSLECEPFQTVFTIYPDLDVYRTKDLFTPHPELPDVWTHASRSDDIIVFLNGEKVNPIGFESSICRHPNISAALMFGYQRFEAGLLIQPSDSAYPQTTVEKARFIRDIWPIIEQANSIVPAYAQISPSHICFTEPDSPIPRTLKGSIRRSATLEQYATKIYQMYADVEQMWAPGTYHSQGIKAMEAIENVTKRAVLQATKWTDVEANDNFFERGMDSLQVLKLVRNLRVETSIRTIQPSTIYLYPTVTALALDLKKLVTEDSNPESNQKGEQLSIMSGTLKKYMDKIDQLQFDTGAPTTAYEMNKQVVLLTGSTGSIGSYILKALLQEDRVSHIYCLNRSADSSTLQKERNKFLDSSLPIDFSKDKVTFLSADLSASTSLGLPKDVYNTIAERITLVIHNA</sequence>
<dbReference type="Gene3D" id="3.40.50.720">
    <property type="entry name" value="NAD(P)-binding Rossmann-like Domain"/>
    <property type="match status" value="1"/>
</dbReference>
<dbReference type="OrthoDB" id="429813at2759"/>
<dbReference type="InterPro" id="IPR036736">
    <property type="entry name" value="ACP-like_sf"/>
</dbReference>
<dbReference type="PROSITE" id="PS50075">
    <property type="entry name" value="CARRIER"/>
    <property type="match status" value="1"/>
</dbReference>
<protein>
    <recommendedName>
        <fullName evidence="3">Carrier domain-containing protein</fullName>
    </recommendedName>
</protein>
<dbReference type="EMBL" id="LFMY01000012">
    <property type="protein sequence ID" value="OKL57116.1"/>
    <property type="molecule type" value="Genomic_DNA"/>
</dbReference>
<dbReference type="Pfam" id="PF00550">
    <property type="entry name" value="PP-binding"/>
    <property type="match status" value="1"/>
</dbReference>
<proteinExistence type="predicted"/>
<dbReference type="Pfam" id="PF00501">
    <property type="entry name" value="AMP-binding"/>
    <property type="match status" value="1"/>
</dbReference>
<evidence type="ECO:0000313" key="5">
    <source>
        <dbReference type="Proteomes" id="UP000214365"/>
    </source>
</evidence>
<evidence type="ECO:0000256" key="1">
    <source>
        <dbReference type="ARBA" id="ARBA00022450"/>
    </source>
</evidence>
<name>A0A225AQ99_TALAT</name>
<evidence type="ECO:0000259" key="3">
    <source>
        <dbReference type="PROSITE" id="PS50075"/>
    </source>
</evidence>
<dbReference type="Gene3D" id="3.40.50.12780">
    <property type="entry name" value="N-terminal domain of ligase-like"/>
    <property type="match status" value="1"/>
</dbReference>
<dbReference type="Pfam" id="PF07993">
    <property type="entry name" value="NAD_binding_4"/>
    <property type="match status" value="1"/>
</dbReference>
<feature type="domain" description="Carrier" evidence="3">
    <location>
        <begin position="559"/>
        <end position="635"/>
    </location>
</feature>
<dbReference type="RefSeq" id="XP_020117237.1">
    <property type="nucleotide sequence ID" value="XM_020262402.1"/>
</dbReference>
<dbReference type="InterPro" id="IPR013120">
    <property type="entry name" value="FAR_NAD-bd"/>
</dbReference>
<dbReference type="STRING" id="1441469.A0A225AQ99"/>
<accession>A0A225AQ99</accession>
<dbReference type="AlphaFoldDB" id="A0A225AQ99"/>
<comment type="caution">
    <text evidence="4">The sequence shown here is derived from an EMBL/GenBank/DDBJ whole genome shotgun (WGS) entry which is preliminary data.</text>
</comment>
<evidence type="ECO:0000313" key="4">
    <source>
        <dbReference type="EMBL" id="OKL57116.1"/>
    </source>
</evidence>
<dbReference type="SUPFAM" id="SSF51735">
    <property type="entry name" value="NAD(P)-binding Rossmann-fold domains"/>
    <property type="match status" value="1"/>
</dbReference>
<keyword evidence="1" id="KW-0596">Phosphopantetheine</keyword>
<reference evidence="4 5" key="1">
    <citation type="submission" date="2015-06" db="EMBL/GenBank/DDBJ databases">
        <title>Talaromyces atroroseus IBT 11181 draft genome.</title>
        <authorList>
            <person name="Rasmussen K.B."/>
            <person name="Rasmussen S."/>
            <person name="Petersen B."/>
            <person name="Sicheritz-Ponten T."/>
            <person name="Mortensen U.H."/>
            <person name="Thrane U."/>
        </authorList>
    </citation>
    <scope>NUCLEOTIDE SEQUENCE [LARGE SCALE GENOMIC DNA]</scope>
    <source>
        <strain evidence="4 5">IBT 11181</strain>
    </source>
</reference>
<dbReference type="Gene3D" id="1.10.1200.10">
    <property type="entry name" value="ACP-like"/>
    <property type="match status" value="1"/>
</dbReference>
<dbReference type="Proteomes" id="UP000214365">
    <property type="component" value="Unassembled WGS sequence"/>
</dbReference>
<dbReference type="InterPro" id="IPR009081">
    <property type="entry name" value="PP-bd_ACP"/>
</dbReference>